<accession>A0A3N4IL25</accession>
<gene>
    <name evidence="3" type="ORF">BJ508DRAFT_305713</name>
</gene>
<protein>
    <recommendedName>
        <fullName evidence="2">DUF7918 domain-containing protein</fullName>
    </recommendedName>
</protein>
<evidence type="ECO:0000313" key="4">
    <source>
        <dbReference type="Proteomes" id="UP000275078"/>
    </source>
</evidence>
<keyword evidence="4" id="KW-1185">Reference proteome</keyword>
<evidence type="ECO:0000313" key="3">
    <source>
        <dbReference type="EMBL" id="RPA82314.1"/>
    </source>
</evidence>
<organism evidence="3 4">
    <name type="scientific">Ascobolus immersus RN42</name>
    <dbReference type="NCBI Taxonomy" id="1160509"/>
    <lineage>
        <taxon>Eukaryota</taxon>
        <taxon>Fungi</taxon>
        <taxon>Dikarya</taxon>
        <taxon>Ascomycota</taxon>
        <taxon>Pezizomycotina</taxon>
        <taxon>Pezizomycetes</taxon>
        <taxon>Pezizales</taxon>
        <taxon>Ascobolaceae</taxon>
        <taxon>Ascobolus</taxon>
    </lineage>
</organism>
<dbReference type="InterPro" id="IPR057678">
    <property type="entry name" value="DUF7918"/>
</dbReference>
<evidence type="ECO:0000259" key="2">
    <source>
        <dbReference type="Pfam" id="PF25534"/>
    </source>
</evidence>
<feature type="domain" description="DUF7918" evidence="2">
    <location>
        <begin position="16"/>
        <end position="196"/>
    </location>
</feature>
<dbReference type="EMBL" id="ML119672">
    <property type="protein sequence ID" value="RPA82314.1"/>
    <property type="molecule type" value="Genomic_DNA"/>
</dbReference>
<feature type="compositionally biased region" description="Basic and acidic residues" evidence="1">
    <location>
        <begin position="158"/>
        <end position="175"/>
    </location>
</feature>
<proteinExistence type="predicted"/>
<reference evidence="3 4" key="1">
    <citation type="journal article" date="2018" name="Nat. Ecol. Evol.">
        <title>Pezizomycetes genomes reveal the molecular basis of ectomycorrhizal truffle lifestyle.</title>
        <authorList>
            <person name="Murat C."/>
            <person name="Payen T."/>
            <person name="Noel B."/>
            <person name="Kuo A."/>
            <person name="Morin E."/>
            <person name="Chen J."/>
            <person name="Kohler A."/>
            <person name="Krizsan K."/>
            <person name="Balestrini R."/>
            <person name="Da Silva C."/>
            <person name="Montanini B."/>
            <person name="Hainaut M."/>
            <person name="Levati E."/>
            <person name="Barry K.W."/>
            <person name="Belfiori B."/>
            <person name="Cichocki N."/>
            <person name="Clum A."/>
            <person name="Dockter R.B."/>
            <person name="Fauchery L."/>
            <person name="Guy J."/>
            <person name="Iotti M."/>
            <person name="Le Tacon F."/>
            <person name="Lindquist E.A."/>
            <person name="Lipzen A."/>
            <person name="Malagnac F."/>
            <person name="Mello A."/>
            <person name="Molinier V."/>
            <person name="Miyauchi S."/>
            <person name="Poulain J."/>
            <person name="Riccioni C."/>
            <person name="Rubini A."/>
            <person name="Sitrit Y."/>
            <person name="Splivallo R."/>
            <person name="Traeger S."/>
            <person name="Wang M."/>
            <person name="Zifcakova L."/>
            <person name="Wipf D."/>
            <person name="Zambonelli A."/>
            <person name="Paolocci F."/>
            <person name="Nowrousian M."/>
            <person name="Ottonello S."/>
            <person name="Baldrian P."/>
            <person name="Spatafora J.W."/>
            <person name="Henrissat B."/>
            <person name="Nagy L.G."/>
            <person name="Aury J.M."/>
            <person name="Wincker P."/>
            <person name="Grigoriev I.V."/>
            <person name="Bonfante P."/>
            <person name="Martin F.M."/>
        </authorList>
    </citation>
    <scope>NUCLEOTIDE SEQUENCE [LARGE SCALE GENOMIC DNA]</scope>
    <source>
        <strain evidence="3 4">RN42</strain>
    </source>
</reference>
<sequence length="265" mass="29738">MVIFNNFDYGIYTPTGDRLSEYTFPGPESSPNTKTVYVQVPEVESQPFTIRIIRTTPLPSTTYGHSFFLTLDGFKSAACYPICHEYPETLTQGYNLTGFDFPAETDNTMAVTKGPMFFEPLQFSLGEDGSDDEDGDDEGVIGTIEVVGSELVEIEPDSGEKLENEGRRRPGESVRKGKVKGRAVSHTTRIGETVIKEAAKLGGSKAALQRLGIEVKADPPRRDIIEGTAWVLKQRTSWGVRKWIKRMFGGKEKRDREFRRKERKI</sequence>
<evidence type="ECO:0000256" key="1">
    <source>
        <dbReference type="SAM" id="MobiDB-lite"/>
    </source>
</evidence>
<feature type="region of interest" description="Disordered" evidence="1">
    <location>
        <begin position="156"/>
        <end position="183"/>
    </location>
</feature>
<name>A0A3N4IL25_ASCIM</name>
<dbReference type="AlphaFoldDB" id="A0A3N4IL25"/>
<dbReference type="Pfam" id="PF25534">
    <property type="entry name" value="DUF7918"/>
    <property type="match status" value="1"/>
</dbReference>
<dbReference type="Proteomes" id="UP000275078">
    <property type="component" value="Unassembled WGS sequence"/>
</dbReference>